<keyword evidence="3" id="KW-0173">Coenzyme A biosynthesis</keyword>
<organism evidence="5 6">
    <name type="scientific">Parafannyhessea umbonata</name>
    <dbReference type="NCBI Taxonomy" id="604330"/>
    <lineage>
        <taxon>Bacteria</taxon>
        <taxon>Bacillati</taxon>
        <taxon>Actinomycetota</taxon>
        <taxon>Coriobacteriia</taxon>
        <taxon>Coriobacteriales</taxon>
        <taxon>Atopobiaceae</taxon>
        <taxon>Parafannyhessea</taxon>
    </lineage>
</organism>
<sequence length="214" mass="23561">MYIVFLAGGIASGKSTVARELERLGAWRIDLDRISRDVLEPESECTLAIADAFGQDVLDPNTGALRRGLLAKRAFASEDAARLLEKIELPYIRQGLEQALSQDACASAEPPCAVVEIPLLDRMEDSLAMADEVVCVTCPLAVRRERAIGRGMRGEDFDARAARQPTDDYLRSKSDVEIANDGDEKDLASKVRAWWDAHERFGWKASGERGVMHG</sequence>
<dbReference type="AlphaFoldDB" id="A0A1G6LDF5"/>
<dbReference type="EC" id="2.7.1.24" evidence="3 4"/>
<evidence type="ECO:0000256" key="2">
    <source>
        <dbReference type="ARBA" id="ARBA00022840"/>
    </source>
</evidence>
<evidence type="ECO:0000313" key="5">
    <source>
        <dbReference type="EMBL" id="SDC41260.1"/>
    </source>
</evidence>
<comment type="pathway">
    <text evidence="3">Cofactor biosynthesis; coenzyme A biosynthesis; CoA from (R)-pantothenate: step 5/5.</text>
</comment>
<dbReference type="GO" id="GO:0005524">
    <property type="term" value="F:ATP binding"/>
    <property type="evidence" value="ECO:0007669"/>
    <property type="project" value="UniProtKB-UniRule"/>
</dbReference>
<protein>
    <recommendedName>
        <fullName evidence="3 4">Dephospho-CoA kinase</fullName>
        <ecNumber evidence="3 4">2.7.1.24</ecNumber>
    </recommendedName>
    <alternativeName>
        <fullName evidence="3">Dephosphocoenzyme A kinase</fullName>
    </alternativeName>
</protein>
<dbReference type="Gene3D" id="3.40.50.300">
    <property type="entry name" value="P-loop containing nucleotide triphosphate hydrolases"/>
    <property type="match status" value="1"/>
</dbReference>
<dbReference type="CDD" id="cd02022">
    <property type="entry name" value="DPCK"/>
    <property type="match status" value="1"/>
</dbReference>
<evidence type="ECO:0000256" key="4">
    <source>
        <dbReference type="NCBIfam" id="TIGR00152"/>
    </source>
</evidence>
<keyword evidence="3" id="KW-0808">Transferase</keyword>
<dbReference type="Pfam" id="PF01121">
    <property type="entry name" value="CoaE"/>
    <property type="match status" value="1"/>
</dbReference>
<dbReference type="GO" id="GO:0015937">
    <property type="term" value="P:coenzyme A biosynthetic process"/>
    <property type="evidence" value="ECO:0007669"/>
    <property type="project" value="UniProtKB-UniRule"/>
</dbReference>
<dbReference type="RefSeq" id="WP_090846756.1">
    <property type="nucleotide sequence ID" value="NZ_FMZL01000013.1"/>
</dbReference>
<evidence type="ECO:0000313" key="6">
    <source>
        <dbReference type="Proteomes" id="UP000198528"/>
    </source>
</evidence>
<dbReference type="EMBL" id="FMZL01000013">
    <property type="protein sequence ID" value="SDC41260.1"/>
    <property type="molecule type" value="Genomic_DNA"/>
</dbReference>
<dbReference type="InterPro" id="IPR001977">
    <property type="entry name" value="Depp_CoAkinase"/>
</dbReference>
<keyword evidence="1 3" id="KW-0547">Nucleotide-binding</keyword>
<keyword evidence="3" id="KW-0963">Cytoplasm</keyword>
<dbReference type="STRING" id="604330.SAMN04489857_1278"/>
<name>A0A1G6LDF5_9ACTN</name>
<dbReference type="GO" id="GO:0005737">
    <property type="term" value="C:cytoplasm"/>
    <property type="evidence" value="ECO:0007669"/>
    <property type="project" value="UniProtKB-SubCell"/>
</dbReference>
<dbReference type="UniPathway" id="UPA00241">
    <property type="reaction ID" value="UER00356"/>
</dbReference>
<dbReference type="PROSITE" id="PS51219">
    <property type="entry name" value="DPCK"/>
    <property type="match status" value="1"/>
</dbReference>
<dbReference type="InterPro" id="IPR027417">
    <property type="entry name" value="P-loop_NTPase"/>
</dbReference>
<accession>A0A1G6LDF5</accession>
<dbReference type="GO" id="GO:0004140">
    <property type="term" value="F:dephospho-CoA kinase activity"/>
    <property type="evidence" value="ECO:0007669"/>
    <property type="project" value="UniProtKB-UniRule"/>
</dbReference>
<dbReference type="SUPFAM" id="SSF52540">
    <property type="entry name" value="P-loop containing nucleoside triphosphate hydrolases"/>
    <property type="match status" value="1"/>
</dbReference>
<dbReference type="PANTHER" id="PTHR10695">
    <property type="entry name" value="DEPHOSPHO-COA KINASE-RELATED"/>
    <property type="match status" value="1"/>
</dbReference>
<proteinExistence type="inferred from homology"/>
<gene>
    <name evidence="3" type="primary">coaE</name>
    <name evidence="5" type="ORF">SAMN04487824_11346</name>
</gene>
<reference evidence="6" key="1">
    <citation type="submission" date="2016-10" db="EMBL/GenBank/DDBJ databases">
        <authorList>
            <person name="Varghese N."/>
            <person name="Submissions S."/>
        </authorList>
    </citation>
    <scope>NUCLEOTIDE SEQUENCE [LARGE SCALE GENOMIC DNA]</scope>
    <source>
        <strain evidence="6">DSM 22619</strain>
    </source>
</reference>
<evidence type="ECO:0000256" key="1">
    <source>
        <dbReference type="ARBA" id="ARBA00022741"/>
    </source>
</evidence>
<evidence type="ECO:0000256" key="3">
    <source>
        <dbReference type="HAMAP-Rule" id="MF_00376"/>
    </source>
</evidence>
<keyword evidence="2 3" id="KW-0067">ATP-binding</keyword>
<dbReference type="HAMAP" id="MF_00376">
    <property type="entry name" value="Dephospho_CoA_kinase"/>
    <property type="match status" value="1"/>
</dbReference>
<keyword evidence="6" id="KW-1185">Reference proteome</keyword>
<comment type="function">
    <text evidence="3">Catalyzes the phosphorylation of the 3'-hydroxyl group of dephosphocoenzyme A to form coenzyme A.</text>
</comment>
<comment type="similarity">
    <text evidence="3">Belongs to the CoaE family.</text>
</comment>
<dbReference type="Proteomes" id="UP000198528">
    <property type="component" value="Unassembled WGS sequence"/>
</dbReference>
<keyword evidence="3 5" id="KW-0418">Kinase</keyword>
<dbReference type="NCBIfam" id="TIGR00152">
    <property type="entry name" value="dephospho-CoA kinase"/>
    <property type="match status" value="1"/>
</dbReference>
<comment type="subcellular location">
    <subcellularLocation>
        <location evidence="3">Cytoplasm</location>
    </subcellularLocation>
</comment>
<dbReference type="PANTHER" id="PTHR10695:SF46">
    <property type="entry name" value="BIFUNCTIONAL COENZYME A SYNTHASE-RELATED"/>
    <property type="match status" value="1"/>
</dbReference>
<comment type="catalytic activity">
    <reaction evidence="3">
        <text>3'-dephospho-CoA + ATP = ADP + CoA + H(+)</text>
        <dbReference type="Rhea" id="RHEA:18245"/>
        <dbReference type="ChEBI" id="CHEBI:15378"/>
        <dbReference type="ChEBI" id="CHEBI:30616"/>
        <dbReference type="ChEBI" id="CHEBI:57287"/>
        <dbReference type="ChEBI" id="CHEBI:57328"/>
        <dbReference type="ChEBI" id="CHEBI:456216"/>
        <dbReference type="EC" id="2.7.1.24"/>
    </reaction>
</comment>
<feature type="binding site" evidence="3">
    <location>
        <begin position="11"/>
        <end position="16"/>
    </location>
    <ligand>
        <name>ATP</name>
        <dbReference type="ChEBI" id="CHEBI:30616"/>
    </ligand>
</feature>